<dbReference type="PANTHER" id="PTHR28106">
    <property type="entry name" value="MITOCHONDRIAL ATPASE COMPLEX SUBUNIT ATP10"/>
    <property type="match status" value="1"/>
</dbReference>
<dbReference type="InterPro" id="IPR007849">
    <property type="entry name" value="ATP10"/>
</dbReference>
<accession>A0A5D2Y8Y5</accession>
<proteinExistence type="predicted"/>
<dbReference type="EMBL" id="CM017643">
    <property type="protein sequence ID" value="TYJ22838.1"/>
    <property type="molecule type" value="Genomic_DNA"/>
</dbReference>
<reference evidence="1 2" key="1">
    <citation type="submission" date="2019-07" db="EMBL/GenBank/DDBJ databases">
        <title>WGS assembly of Gossypium mustelinum.</title>
        <authorList>
            <person name="Chen Z.J."/>
            <person name="Sreedasyam A."/>
            <person name="Ando A."/>
            <person name="Song Q."/>
            <person name="De L."/>
            <person name="Hulse-Kemp A."/>
            <person name="Ding M."/>
            <person name="Ye W."/>
            <person name="Kirkbride R."/>
            <person name="Jenkins J."/>
            <person name="Plott C."/>
            <person name="Lovell J."/>
            <person name="Lin Y.-M."/>
            <person name="Vaughn R."/>
            <person name="Liu B."/>
            <person name="Li W."/>
            <person name="Simpson S."/>
            <person name="Scheffler B."/>
            <person name="Saski C."/>
            <person name="Grover C."/>
            <person name="Hu G."/>
            <person name="Conover J."/>
            <person name="Carlson J."/>
            <person name="Shu S."/>
            <person name="Boston L."/>
            <person name="Williams M."/>
            <person name="Peterson D."/>
            <person name="Mcgee K."/>
            <person name="Jones D."/>
            <person name="Wendel J."/>
            <person name="Stelly D."/>
            <person name="Grimwood J."/>
            <person name="Schmutz J."/>
        </authorList>
    </citation>
    <scope>NUCLEOTIDE SEQUENCE [LARGE SCALE GENOMIC DNA]</scope>
    <source>
        <strain evidence="1">1408120.09</strain>
    </source>
</reference>
<evidence type="ECO:0000313" key="2">
    <source>
        <dbReference type="Proteomes" id="UP000323597"/>
    </source>
</evidence>
<evidence type="ECO:0000313" key="1">
    <source>
        <dbReference type="EMBL" id="TYJ22838.1"/>
    </source>
</evidence>
<name>A0A5D2Y8Y5_GOSMU</name>
<dbReference type="GO" id="GO:0033615">
    <property type="term" value="P:mitochondrial proton-transporting ATP synthase complex assembly"/>
    <property type="evidence" value="ECO:0007669"/>
    <property type="project" value="TreeGrafter"/>
</dbReference>
<dbReference type="AlphaFoldDB" id="A0A5D2Y8Y5"/>
<sequence>MLRVNRVINRARASISNCQYLLSHDPKISPSSPQHFTSKSSIRFFDIFKLASKEKIEKERARIADELNRGYFDDMSELKQHGGKIALANNILIPELQQGSFLPWMLYILMVENQSC</sequence>
<gene>
    <name evidence="1" type="ORF">E1A91_A08G151500v1</name>
</gene>
<dbReference type="Proteomes" id="UP000323597">
    <property type="component" value="Chromosome A08"/>
</dbReference>
<dbReference type="Pfam" id="PF05176">
    <property type="entry name" value="ATP-synt_10"/>
    <property type="match status" value="1"/>
</dbReference>
<dbReference type="PANTHER" id="PTHR28106:SF1">
    <property type="entry name" value="MITOCHONDRIAL ATPASE COMPLEX SUBUNIT ATP10"/>
    <property type="match status" value="1"/>
</dbReference>
<dbReference type="GO" id="GO:0005743">
    <property type="term" value="C:mitochondrial inner membrane"/>
    <property type="evidence" value="ECO:0007669"/>
    <property type="project" value="TreeGrafter"/>
</dbReference>
<keyword evidence="2" id="KW-1185">Reference proteome</keyword>
<organism evidence="1 2">
    <name type="scientific">Gossypium mustelinum</name>
    <name type="common">Cotton</name>
    <name type="synonym">Gossypium caicoense</name>
    <dbReference type="NCBI Taxonomy" id="34275"/>
    <lineage>
        <taxon>Eukaryota</taxon>
        <taxon>Viridiplantae</taxon>
        <taxon>Streptophyta</taxon>
        <taxon>Embryophyta</taxon>
        <taxon>Tracheophyta</taxon>
        <taxon>Spermatophyta</taxon>
        <taxon>Magnoliopsida</taxon>
        <taxon>eudicotyledons</taxon>
        <taxon>Gunneridae</taxon>
        <taxon>Pentapetalae</taxon>
        <taxon>rosids</taxon>
        <taxon>malvids</taxon>
        <taxon>Malvales</taxon>
        <taxon>Malvaceae</taxon>
        <taxon>Malvoideae</taxon>
        <taxon>Gossypium</taxon>
    </lineage>
</organism>
<protein>
    <submittedName>
        <fullName evidence="1">Uncharacterized protein</fullName>
    </submittedName>
</protein>